<dbReference type="KEGG" id="vg:54997833"/>
<evidence type="ECO:0000313" key="2">
    <source>
        <dbReference type="EMBL" id="AXH50472.1"/>
    </source>
</evidence>
<evidence type="ECO:0000313" key="3">
    <source>
        <dbReference type="Proteomes" id="UP000259467"/>
    </source>
</evidence>
<keyword evidence="3" id="KW-1185">Reference proteome</keyword>
<gene>
    <name evidence="2" type="primary">9</name>
    <name evidence="2" type="ORF">SEA_RUTHY_9</name>
</gene>
<reference evidence="3" key="1">
    <citation type="submission" date="2018-06" db="EMBL/GenBank/DDBJ databases">
        <authorList>
            <person name="Zhirakovskaya E."/>
        </authorList>
    </citation>
    <scope>NUCLEOTIDE SEQUENCE [LARGE SCALE GENOMIC DNA]</scope>
</reference>
<accession>A0A345L5C0</accession>
<organism evidence="2 3">
    <name type="scientific">Gordonia phage Ruthy</name>
    <dbReference type="NCBI Taxonomy" id="2250323"/>
    <lineage>
        <taxon>Viruses</taxon>
        <taxon>Duplodnaviria</taxon>
        <taxon>Heunggongvirae</taxon>
        <taxon>Uroviricota</taxon>
        <taxon>Caudoviricetes</taxon>
        <taxon>Ruthyvirus</taxon>
        <taxon>Ruthyvirus ruthy</taxon>
    </lineage>
</organism>
<protein>
    <submittedName>
        <fullName evidence="2">Head-to-tail connector complex protein</fullName>
    </submittedName>
</protein>
<dbReference type="Proteomes" id="UP000259467">
    <property type="component" value="Segment"/>
</dbReference>
<dbReference type="RefSeq" id="YP_009806958.1">
    <property type="nucleotide sequence ID" value="NC_048019.1"/>
</dbReference>
<proteinExistence type="predicted"/>
<dbReference type="GeneID" id="54997833"/>
<name>A0A345L5C0_9CAUD</name>
<sequence>MAFATKEDIASQWRALSAAEGAAAESHLDSVAGLIRHEFHDALGLDDVPADKVAAAKTVSIDIVKTALSTGRWPGHISYSTTRTEGPRSKADAGTFATPGGSLELSDWHRTLLGLPVGAQPVWSFHTGDY</sequence>
<feature type="region of interest" description="Disordered" evidence="1">
    <location>
        <begin position="76"/>
        <end position="96"/>
    </location>
</feature>
<evidence type="ECO:0000256" key="1">
    <source>
        <dbReference type="SAM" id="MobiDB-lite"/>
    </source>
</evidence>
<dbReference type="EMBL" id="MH536826">
    <property type="protein sequence ID" value="AXH50472.1"/>
    <property type="molecule type" value="Genomic_DNA"/>
</dbReference>